<protein>
    <submittedName>
        <fullName evidence="2">Uncharacterized protein</fullName>
    </submittedName>
</protein>
<dbReference type="Proteomes" id="UP000252519">
    <property type="component" value="Unassembled WGS sequence"/>
</dbReference>
<accession>A0A368G1W3</accession>
<name>A0A368G1W3_ANCCA</name>
<sequence length="219" mass="24891">MVETLFSRLESELCGLRDAPLEIVASGILWTIQVVSGIIVMADPPEKIKEFSVRKNKQTGRDATLKNLPHHVESTLIAILGFGEDLLGYGHDALKSTPSRVQQSRFYIELGATDSERSDRFAQLKRERRDWRGSLFKALQLAMRDIRSYEYGADENKWPPNNRQAKRALPGNDGYKSPDMFVGNDENDLTRVIRHQSLPGTANIVFIHITFHVLHDWSC</sequence>
<evidence type="ECO:0000256" key="1">
    <source>
        <dbReference type="SAM" id="MobiDB-lite"/>
    </source>
</evidence>
<organism evidence="2 3">
    <name type="scientific">Ancylostoma caninum</name>
    <name type="common">Dog hookworm</name>
    <dbReference type="NCBI Taxonomy" id="29170"/>
    <lineage>
        <taxon>Eukaryota</taxon>
        <taxon>Metazoa</taxon>
        <taxon>Ecdysozoa</taxon>
        <taxon>Nematoda</taxon>
        <taxon>Chromadorea</taxon>
        <taxon>Rhabditida</taxon>
        <taxon>Rhabditina</taxon>
        <taxon>Rhabditomorpha</taxon>
        <taxon>Strongyloidea</taxon>
        <taxon>Ancylostomatidae</taxon>
        <taxon>Ancylostomatinae</taxon>
        <taxon>Ancylostoma</taxon>
    </lineage>
</organism>
<evidence type="ECO:0000313" key="3">
    <source>
        <dbReference type="Proteomes" id="UP000252519"/>
    </source>
</evidence>
<dbReference type="AlphaFoldDB" id="A0A368G1W3"/>
<comment type="caution">
    <text evidence="2">The sequence shown here is derived from an EMBL/GenBank/DDBJ whole genome shotgun (WGS) entry which is preliminary data.</text>
</comment>
<dbReference type="EMBL" id="JOJR01000407">
    <property type="protein sequence ID" value="RCN38352.1"/>
    <property type="molecule type" value="Genomic_DNA"/>
</dbReference>
<keyword evidence="3" id="KW-1185">Reference proteome</keyword>
<feature type="region of interest" description="Disordered" evidence="1">
    <location>
        <begin position="154"/>
        <end position="177"/>
    </location>
</feature>
<dbReference type="OrthoDB" id="10541872at2759"/>
<proteinExistence type="predicted"/>
<reference evidence="2 3" key="1">
    <citation type="submission" date="2014-10" db="EMBL/GenBank/DDBJ databases">
        <title>Draft genome of the hookworm Ancylostoma caninum.</title>
        <authorList>
            <person name="Mitreva M."/>
        </authorList>
    </citation>
    <scope>NUCLEOTIDE SEQUENCE [LARGE SCALE GENOMIC DNA]</scope>
    <source>
        <strain evidence="2 3">Baltimore</strain>
    </source>
</reference>
<evidence type="ECO:0000313" key="2">
    <source>
        <dbReference type="EMBL" id="RCN38352.1"/>
    </source>
</evidence>
<gene>
    <name evidence="2" type="ORF">ANCCAN_15741</name>
</gene>